<name>W3VL75_MOEAP</name>
<keyword evidence="4" id="KW-0249">Electron transport</keyword>
<keyword evidence="3 8" id="KW-0812">Transmembrane</keyword>
<evidence type="ECO:0000256" key="3">
    <source>
        <dbReference type="ARBA" id="ARBA00022692"/>
    </source>
</evidence>
<dbReference type="SMART" id="SM00665">
    <property type="entry name" value="B561"/>
    <property type="match status" value="1"/>
</dbReference>
<sequence>MLAAWCVLLMASLISAQSSSSSSSSSLFSDSRCNSNLCLSVIYSPSQKVYNMTMSTDGGGAPNGWYAVGTGNKMKGSNMMIGWVDTTGNVVMSQRTASGHDDPVTTITAAAATMHTKQSFSNSSGTSTSFIWALNKNNNPASSTSAHLKQHSDYGTFSLDLTKPYTPSTSSSSSSSASGSNSNGTPLTPSTGANNQATSTRVLNTSNKLIIAHMIMMILGWFILVPAGILVGRFGRTLFTWFPVHRGLQIAAFVVVLIAFILIVVEVGRGGDGHFESTHGKAGLAIFILMIVQIALGAAGHKTKRFNVSRIVHVVLGLGVTGAAIWNSTEGLSLWDWGPPRWAKWILWIWAAVLAVAYLAGLALLPRDLRQWRQSQPGAEEKQTYTGLEPYHSGGAYDSPADSSQLHLSEQHALQQQQPYQANAHPGWGAQPLQTNNAQYGYEAYAQPYRG</sequence>
<keyword evidence="5 8" id="KW-1133">Transmembrane helix</keyword>
<evidence type="ECO:0000256" key="8">
    <source>
        <dbReference type="SAM" id="Phobius"/>
    </source>
</evidence>
<feature type="transmembrane region" description="Helical" evidence="8">
    <location>
        <begin position="247"/>
        <end position="268"/>
    </location>
</feature>
<reference evidence="11 12" key="1">
    <citation type="journal article" date="2014" name="Genome Announc.">
        <title>Genome sequence of the basidiomycetous fungus Pseudozyma aphidis DSM70725, an efficient producer of biosurfactant mannosylerythritol lipids.</title>
        <authorList>
            <person name="Lorenz S."/>
            <person name="Guenther M."/>
            <person name="Grumaz C."/>
            <person name="Rupp S."/>
            <person name="Zibek S."/>
            <person name="Sohn K."/>
        </authorList>
    </citation>
    <scope>NUCLEOTIDE SEQUENCE [LARGE SCALE GENOMIC DNA]</scope>
    <source>
        <strain evidence="12">ATCC 32657 / CBS 517.83 / DSM 70725 / JCM 10318 / NBRC 10182 / NRRL Y-7954 / St-0401</strain>
    </source>
</reference>
<evidence type="ECO:0000256" key="1">
    <source>
        <dbReference type="ARBA" id="ARBA00004370"/>
    </source>
</evidence>
<dbReference type="OrthoDB" id="19261at2759"/>
<proteinExistence type="predicted"/>
<feature type="region of interest" description="Disordered" evidence="7">
    <location>
        <begin position="398"/>
        <end position="432"/>
    </location>
</feature>
<dbReference type="HOGENOM" id="CLU_038404_1_0_1"/>
<dbReference type="Pfam" id="PF03188">
    <property type="entry name" value="Cytochrom_B561"/>
    <property type="match status" value="1"/>
</dbReference>
<evidence type="ECO:0000256" key="6">
    <source>
        <dbReference type="ARBA" id="ARBA00023136"/>
    </source>
</evidence>
<dbReference type="AlphaFoldDB" id="W3VL75"/>
<feature type="compositionally biased region" description="Polar residues" evidence="7">
    <location>
        <begin position="186"/>
        <end position="198"/>
    </location>
</feature>
<evidence type="ECO:0000256" key="5">
    <source>
        <dbReference type="ARBA" id="ARBA00022989"/>
    </source>
</evidence>
<feature type="signal peptide" evidence="9">
    <location>
        <begin position="1"/>
        <end position="16"/>
    </location>
</feature>
<gene>
    <name evidence="11" type="ORF">PaG_04314</name>
</gene>
<keyword evidence="12" id="KW-1185">Reference proteome</keyword>
<feature type="transmembrane region" description="Helical" evidence="8">
    <location>
        <begin position="345"/>
        <end position="365"/>
    </location>
</feature>
<organism evidence="11 12">
    <name type="scientific">Moesziomyces aphidis</name>
    <name type="common">Pseudozyma aphidis</name>
    <dbReference type="NCBI Taxonomy" id="84754"/>
    <lineage>
        <taxon>Eukaryota</taxon>
        <taxon>Fungi</taxon>
        <taxon>Dikarya</taxon>
        <taxon>Basidiomycota</taxon>
        <taxon>Ustilaginomycotina</taxon>
        <taxon>Ustilaginomycetes</taxon>
        <taxon>Ustilaginales</taxon>
        <taxon>Ustilaginaceae</taxon>
        <taxon>Moesziomyces</taxon>
    </lineage>
</organism>
<dbReference type="CDD" id="cd09630">
    <property type="entry name" value="CDH_like_cytochrome"/>
    <property type="match status" value="1"/>
</dbReference>
<protein>
    <recommendedName>
        <fullName evidence="10">Cytochrome b561 domain-containing protein</fullName>
    </recommendedName>
</protein>
<dbReference type="PANTHER" id="PTHR47797">
    <property type="entry name" value="DEHYDROGENASE, PUTATIVE (AFU_ORTHOLOGUE AFUA_8G05805)-RELATED"/>
    <property type="match status" value="1"/>
</dbReference>
<dbReference type="InterPro" id="IPR005018">
    <property type="entry name" value="DOMON_domain"/>
</dbReference>
<feature type="transmembrane region" description="Helical" evidence="8">
    <location>
        <begin position="311"/>
        <end position="329"/>
    </location>
</feature>
<accession>W3VL75</accession>
<dbReference type="Proteomes" id="UP000019462">
    <property type="component" value="Unassembled WGS sequence"/>
</dbReference>
<dbReference type="GO" id="GO:0016020">
    <property type="term" value="C:membrane"/>
    <property type="evidence" value="ECO:0007669"/>
    <property type="project" value="UniProtKB-SubCell"/>
</dbReference>
<dbReference type="Gene3D" id="1.20.120.1770">
    <property type="match status" value="1"/>
</dbReference>
<dbReference type="Gene3D" id="2.60.40.1210">
    <property type="entry name" value="Cellobiose dehydrogenase, cytochrome domain"/>
    <property type="match status" value="1"/>
</dbReference>
<keyword evidence="9" id="KW-0732">Signal</keyword>
<comment type="caution">
    <text evidence="11">The sequence shown here is derived from an EMBL/GenBank/DDBJ whole genome shotgun (WGS) entry which is preliminary data.</text>
</comment>
<feature type="transmembrane region" description="Helical" evidence="8">
    <location>
        <begin position="280"/>
        <end position="299"/>
    </location>
</feature>
<feature type="domain" description="Cytochrome b561" evidence="10">
    <location>
        <begin position="177"/>
        <end position="370"/>
    </location>
</feature>
<evidence type="ECO:0000313" key="11">
    <source>
        <dbReference type="EMBL" id="ETS61562.1"/>
    </source>
</evidence>
<comment type="subcellular location">
    <subcellularLocation>
        <location evidence="1">Membrane</location>
    </subcellularLocation>
</comment>
<keyword evidence="2" id="KW-0813">Transport</keyword>
<feature type="region of interest" description="Disordered" evidence="7">
    <location>
        <begin position="165"/>
        <end position="198"/>
    </location>
</feature>
<evidence type="ECO:0000256" key="2">
    <source>
        <dbReference type="ARBA" id="ARBA00022448"/>
    </source>
</evidence>
<evidence type="ECO:0000256" key="9">
    <source>
        <dbReference type="SAM" id="SignalP"/>
    </source>
</evidence>
<dbReference type="SMART" id="SM00664">
    <property type="entry name" value="DoH"/>
    <property type="match status" value="1"/>
</dbReference>
<dbReference type="SUPFAM" id="SSF49344">
    <property type="entry name" value="CBD9-like"/>
    <property type="match status" value="1"/>
</dbReference>
<evidence type="ECO:0000256" key="7">
    <source>
        <dbReference type="SAM" id="MobiDB-lite"/>
    </source>
</evidence>
<evidence type="ECO:0000313" key="12">
    <source>
        <dbReference type="Proteomes" id="UP000019462"/>
    </source>
</evidence>
<keyword evidence="6 8" id="KW-0472">Membrane</keyword>
<feature type="compositionally biased region" description="Low complexity" evidence="7">
    <location>
        <begin position="168"/>
        <end position="185"/>
    </location>
</feature>
<dbReference type="PANTHER" id="PTHR47797:SF3">
    <property type="entry name" value="CYTOCHROME B561 DOMAIN-CONTAINING PROTEIN"/>
    <property type="match status" value="1"/>
</dbReference>
<dbReference type="CDD" id="cd08760">
    <property type="entry name" value="Cyt_b561_FRRS1_like"/>
    <property type="match status" value="1"/>
</dbReference>
<dbReference type="InterPro" id="IPR015920">
    <property type="entry name" value="Cellobiose_DH-like_cyt"/>
</dbReference>
<feature type="compositionally biased region" description="Low complexity" evidence="7">
    <location>
        <begin position="411"/>
        <end position="424"/>
    </location>
</feature>
<dbReference type="Pfam" id="PF16010">
    <property type="entry name" value="CDH-cyt"/>
    <property type="match status" value="1"/>
</dbReference>
<evidence type="ECO:0000256" key="4">
    <source>
        <dbReference type="ARBA" id="ARBA00022982"/>
    </source>
</evidence>
<dbReference type="EMBL" id="AWNI01000015">
    <property type="protein sequence ID" value="ETS61562.1"/>
    <property type="molecule type" value="Genomic_DNA"/>
</dbReference>
<dbReference type="InterPro" id="IPR006593">
    <property type="entry name" value="Cyt_b561/ferric_Rdtase_TM"/>
</dbReference>
<feature type="chain" id="PRO_5004833289" description="Cytochrome b561 domain-containing protein" evidence="9">
    <location>
        <begin position="17"/>
        <end position="451"/>
    </location>
</feature>
<dbReference type="PROSITE" id="PS50939">
    <property type="entry name" value="CYTOCHROME_B561"/>
    <property type="match status" value="1"/>
</dbReference>
<feature type="transmembrane region" description="Helical" evidence="8">
    <location>
        <begin position="210"/>
        <end position="235"/>
    </location>
</feature>
<evidence type="ECO:0000259" key="10">
    <source>
        <dbReference type="PROSITE" id="PS50939"/>
    </source>
</evidence>